<dbReference type="InParanoid" id="A0A423PJP9"/>
<evidence type="ECO:0000256" key="2">
    <source>
        <dbReference type="SAM" id="MobiDB-lite"/>
    </source>
</evidence>
<feature type="domain" description="Multidrug resistance protein MdtA-like barrel-sandwich hybrid" evidence="4">
    <location>
        <begin position="61"/>
        <end position="196"/>
    </location>
</feature>
<evidence type="ECO:0000313" key="5">
    <source>
        <dbReference type="EMBL" id="ROO25809.1"/>
    </source>
</evidence>
<organism evidence="5 6">
    <name type="scientific">Salinisphaera japonica YTM-1</name>
    <dbReference type="NCBI Taxonomy" id="1209778"/>
    <lineage>
        <taxon>Bacteria</taxon>
        <taxon>Pseudomonadati</taxon>
        <taxon>Pseudomonadota</taxon>
        <taxon>Gammaproteobacteria</taxon>
        <taxon>Salinisphaerales</taxon>
        <taxon>Salinisphaeraceae</taxon>
        <taxon>Salinisphaera</taxon>
    </lineage>
</organism>
<dbReference type="Gene3D" id="1.10.287.470">
    <property type="entry name" value="Helix hairpin bin"/>
    <property type="match status" value="1"/>
</dbReference>
<keyword evidence="3" id="KW-0732">Signal</keyword>
<dbReference type="Gene3D" id="2.40.50.100">
    <property type="match status" value="1"/>
</dbReference>
<dbReference type="InterPro" id="IPR058625">
    <property type="entry name" value="MdtA-like_BSH"/>
</dbReference>
<accession>A0A423PJP9</accession>
<protein>
    <recommendedName>
        <fullName evidence="4">Multidrug resistance protein MdtA-like barrel-sandwich hybrid domain-containing protein</fullName>
    </recommendedName>
</protein>
<feature type="region of interest" description="Disordered" evidence="2">
    <location>
        <begin position="128"/>
        <end position="169"/>
    </location>
</feature>
<keyword evidence="6" id="KW-1185">Reference proteome</keyword>
<reference evidence="5 6" key="1">
    <citation type="submission" date="2013-10" db="EMBL/GenBank/DDBJ databases">
        <title>Salinisphaera japonica YTM-1 Genome Sequencing.</title>
        <authorList>
            <person name="Lai Q."/>
            <person name="Li C."/>
            <person name="Shao Z."/>
        </authorList>
    </citation>
    <scope>NUCLEOTIDE SEQUENCE [LARGE SCALE GENOMIC DNA]</scope>
    <source>
        <strain evidence="5 6">YTM-1</strain>
    </source>
</reference>
<dbReference type="GO" id="GO:1990281">
    <property type="term" value="C:efflux pump complex"/>
    <property type="evidence" value="ECO:0007669"/>
    <property type="project" value="TreeGrafter"/>
</dbReference>
<proteinExistence type="inferred from homology"/>
<name>A0A423PJP9_9GAMM</name>
<dbReference type="EMBL" id="AYKG01000044">
    <property type="protein sequence ID" value="ROO25809.1"/>
    <property type="molecule type" value="Genomic_DNA"/>
</dbReference>
<comment type="caution">
    <text evidence="5">The sequence shown here is derived from an EMBL/GenBank/DDBJ whole genome shotgun (WGS) entry which is preliminary data.</text>
</comment>
<feature type="chain" id="PRO_5019439327" description="Multidrug resistance protein MdtA-like barrel-sandwich hybrid domain-containing protein" evidence="3">
    <location>
        <begin position="25"/>
        <end position="360"/>
    </location>
</feature>
<dbReference type="PANTHER" id="PTHR30469">
    <property type="entry name" value="MULTIDRUG RESISTANCE PROTEIN MDTA"/>
    <property type="match status" value="1"/>
</dbReference>
<dbReference type="Gene3D" id="2.40.420.20">
    <property type="match status" value="1"/>
</dbReference>
<dbReference type="PROSITE" id="PS51257">
    <property type="entry name" value="PROKAR_LIPOPROTEIN"/>
    <property type="match status" value="1"/>
</dbReference>
<gene>
    <name evidence="5" type="ORF">SAJA_12335</name>
</gene>
<evidence type="ECO:0000256" key="3">
    <source>
        <dbReference type="SAM" id="SignalP"/>
    </source>
</evidence>
<feature type="compositionally biased region" description="Low complexity" evidence="2">
    <location>
        <begin position="146"/>
        <end position="166"/>
    </location>
</feature>
<dbReference type="AlphaFoldDB" id="A0A423PJP9"/>
<dbReference type="InterPro" id="IPR006143">
    <property type="entry name" value="RND_pump_MFP"/>
</dbReference>
<sequence>MRHIRWLGPLVVALVALTGCGSDAPTSQPENDVLVRTARVTRADSAQTYRLTGVSRAAKRADLSFQVSGRLAERNADVGDAVERGDLLARLDTPQLDPARDAARASVQRLETQLANARDSTARTARLVEQDAATQQQLDDARTQRDSLAAQLAQARAEASRATRSADQQRLTAPIAGSVTDVYFQPGEFIPAGQPVMALSGAGGLEARFGVPEQLVPGLATGQSVRLSLPLGSGGTLTGRLIRLARATGGPGQLFQAVIHIDDTGEVGPGESVVWHVRARPQNDLLVPIAALARIGRAQTAVVYVVDGDTARRVPVTAGALVDERVRVRGDLAAGDAVAVAGLSHLTDGQTIRRLGPDDD</sequence>
<dbReference type="SUPFAM" id="SSF111369">
    <property type="entry name" value="HlyD-like secretion proteins"/>
    <property type="match status" value="1"/>
</dbReference>
<dbReference type="NCBIfam" id="TIGR01730">
    <property type="entry name" value="RND_mfp"/>
    <property type="match status" value="1"/>
</dbReference>
<feature type="signal peptide" evidence="3">
    <location>
        <begin position="1"/>
        <end position="24"/>
    </location>
</feature>
<evidence type="ECO:0000256" key="1">
    <source>
        <dbReference type="ARBA" id="ARBA00009477"/>
    </source>
</evidence>
<dbReference type="Proteomes" id="UP000285310">
    <property type="component" value="Unassembled WGS sequence"/>
</dbReference>
<evidence type="ECO:0000313" key="6">
    <source>
        <dbReference type="Proteomes" id="UP000285310"/>
    </source>
</evidence>
<dbReference type="RefSeq" id="WP_221180226.1">
    <property type="nucleotide sequence ID" value="NZ_AYKG01000044.1"/>
</dbReference>
<dbReference type="PANTHER" id="PTHR30469:SF15">
    <property type="entry name" value="HLYD FAMILY OF SECRETION PROTEINS"/>
    <property type="match status" value="1"/>
</dbReference>
<evidence type="ECO:0000259" key="4">
    <source>
        <dbReference type="Pfam" id="PF25917"/>
    </source>
</evidence>
<comment type="similarity">
    <text evidence="1">Belongs to the membrane fusion protein (MFP) (TC 8.A.1) family.</text>
</comment>
<dbReference type="GO" id="GO:0015562">
    <property type="term" value="F:efflux transmembrane transporter activity"/>
    <property type="evidence" value="ECO:0007669"/>
    <property type="project" value="TreeGrafter"/>
</dbReference>
<dbReference type="Pfam" id="PF25917">
    <property type="entry name" value="BSH_RND"/>
    <property type="match status" value="1"/>
</dbReference>